<dbReference type="InterPro" id="IPR044800">
    <property type="entry name" value="LEC2-like"/>
</dbReference>
<evidence type="ECO:0000256" key="4">
    <source>
        <dbReference type="ARBA" id="ARBA00023163"/>
    </source>
</evidence>
<evidence type="ECO:0000256" key="6">
    <source>
        <dbReference type="SAM" id="MobiDB-lite"/>
    </source>
</evidence>
<feature type="compositionally biased region" description="Polar residues" evidence="6">
    <location>
        <begin position="9"/>
        <end position="19"/>
    </location>
</feature>
<dbReference type="GO" id="GO:0003700">
    <property type="term" value="F:DNA-binding transcription factor activity"/>
    <property type="evidence" value="ECO:0007669"/>
    <property type="project" value="InterPro"/>
</dbReference>
<dbReference type="SUPFAM" id="SSF101936">
    <property type="entry name" value="DNA-binding pseudobarrel domain"/>
    <property type="match status" value="1"/>
</dbReference>
<dbReference type="PANTHER" id="PTHR31140">
    <property type="entry name" value="B3 DOMAIN-CONTAINING TRANSCRIPTION FACTOR ABI3"/>
    <property type="match status" value="1"/>
</dbReference>
<keyword evidence="5" id="KW-0539">Nucleus</keyword>
<dbReference type="InterPro" id="IPR003340">
    <property type="entry name" value="B3_DNA-bd"/>
</dbReference>
<dbReference type="Proteomes" id="UP000197138">
    <property type="component" value="Unassembled WGS sequence"/>
</dbReference>
<keyword evidence="4" id="KW-0804">Transcription</keyword>
<dbReference type="GO" id="GO:0005634">
    <property type="term" value="C:nucleus"/>
    <property type="evidence" value="ECO:0007669"/>
    <property type="project" value="UniProtKB-SubCell"/>
</dbReference>
<reference evidence="9" key="1">
    <citation type="journal article" date="2017" name="Plant J.">
        <title>The pomegranate (Punica granatum L.) genome and the genomics of punicalagin biosynthesis.</title>
        <authorList>
            <person name="Qin G."/>
            <person name="Xu C."/>
            <person name="Ming R."/>
            <person name="Tang H."/>
            <person name="Guyot R."/>
            <person name="Kramer E.M."/>
            <person name="Hu Y."/>
            <person name="Yi X."/>
            <person name="Qi Y."/>
            <person name="Xu X."/>
            <person name="Gao Z."/>
            <person name="Pan H."/>
            <person name="Jian J."/>
            <person name="Tian Y."/>
            <person name="Yue Z."/>
            <person name="Xu Y."/>
        </authorList>
    </citation>
    <scope>NUCLEOTIDE SEQUENCE [LARGE SCALE GENOMIC DNA]</scope>
    <source>
        <strain evidence="9">cv. Dabenzi</strain>
    </source>
</reference>
<evidence type="ECO:0000256" key="1">
    <source>
        <dbReference type="ARBA" id="ARBA00004123"/>
    </source>
</evidence>
<comment type="subcellular location">
    <subcellularLocation>
        <location evidence="1">Nucleus</location>
    </subcellularLocation>
</comment>
<evidence type="ECO:0000259" key="7">
    <source>
        <dbReference type="PROSITE" id="PS50863"/>
    </source>
</evidence>
<dbReference type="EMBL" id="MTKT01000299">
    <property type="protein sequence ID" value="OWM91215.1"/>
    <property type="molecule type" value="Genomic_DNA"/>
</dbReference>
<sequence length="447" mass="50807">MEKSYFPFPNTTNEEPYTASSQPQPHPHSSSSSSYDQHHHPYSSLSSSTSTFPYHHPAPFPSPYLPMVPPFAVHPPTSQPPTEPFWVGPKVQHPVSYSGQPVHRFSGIALSQPNYTNFNTSTMSPVDQERMAAADAWTTKVARTKRKIARQRSLNLNRSSEDLAAMFPHFYYDGVDDATTVLSMHETMASSAYKKPIDPYNFISPDNKRLRLILKKELKNSDVGSLGRIVIPKRDAEENLPSLNAKEGIQVVIKDINSHQEWSLRYKFWSNNKSRMYVLENTGDFVKKNELEIGDTVILYEDKSHNFYFSIKKAEKPLQELLQKPHQNPNRHYSSFQIAPTTSPSHEEEDAALALLIEQLGHREQQEVTLHLMDFPPPSSQYMAPANEPQAAFNCFTKQDNNNQRSDNNTGIHSNDFYSSFDSLNGINPCTFPFLDQWSGARGENQQ</sequence>
<feature type="compositionally biased region" description="Low complexity" evidence="6">
    <location>
        <begin position="20"/>
        <end position="35"/>
    </location>
</feature>
<evidence type="ECO:0000256" key="2">
    <source>
        <dbReference type="ARBA" id="ARBA00023015"/>
    </source>
</evidence>
<keyword evidence="2" id="KW-0805">Transcription regulation</keyword>
<keyword evidence="3" id="KW-0238">DNA-binding</keyword>
<feature type="region of interest" description="Disordered" evidence="6">
    <location>
        <begin position="1"/>
        <end position="48"/>
    </location>
</feature>
<dbReference type="InterPro" id="IPR015300">
    <property type="entry name" value="DNA-bd_pseudobarrel_sf"/>
</dbReference>
<dbReference type="CDD" id="cd10017">
    <property type="entry name" value="B3_DNA"/>
    <property type="match status" value="1"/>
</dbReference>
<proteinExistence type="predicted"/>
<comment type="caution">
    <text evidence="8">The sequence shown here is derived from an EMBL/GenBank/DDBJ whole genome shotgun (WGS) entry which is preliminary data.</text>
</comment>
<name>A0A218Y1N6_PUNGR</name>
<dbReference type="Gene3D" id="2.40.330.10">
    <property type="entry name" value="DNA-binding pseudobarrel domain"/>
    <property type="match status" value="1"/>
</dbReference>
<dbReference type="Pfam" id="PF02362">
    <property type="entry name" value="B3"/>
    <property type="match status" value="1"/>
</dbReference>
<organism evidence="8 9">
    <name type="scientific">Punica granatum</name>
    <name type="common">Pomegranate</name>
    <dbReference type="NCBI Taxonomy" id="22663"/>
    <lineage>
        <taxon>Eukaryota</taxon>
        <taxon>Viridiplantae</taxon>
        <taxon>Streptophyta</taxon>
        <taxon>Embryophyta</taxon>
        <taxon>Tracheophyta</taxon>
        <taxon>Spermatophyta</taxon>
        <taxon>Magnoliopsida</taxon>
        <taxon>eudicotyledons</taxon>
        <taxon>Gunneridae</taxon>
        <taxon>Pentapetalae</taxon>
        <taxon>rosids</taxon>
        <taxon>malvids</taxon>
        <taxon>Myrtales</taxon>
        <taxon>Lythraceae</taxon>
        <taxon>Punica</taxon>
    </lineage>
</organism>
<dbReference type="GO" id="GO:0003677">
    <property type="term" value="F:DNA binding"/>
    <property type="evidence" value="ECO:0007669"/>
    <property type="project" value="UniProtKB-KW"/>
</dbReference>
<evidence type="ECO:0000313" key="8">
    <source>
        <dbReference type="EMBL" id="OWM91215.1"/>
    </source>
</evidence>
<dbReference type="AlphaFoldDB" id="A0A218Y1N6"/>
<dbReference type="SMART" id="SM01019">
    <property type="entry name" value="B3"/>
    <property type="match status" value="1"/>
</dbReference>
<evidence type="ECO:0000256" key="3">
    <source>
        <dbReference type="ARBA" id="ARBA00023125"/>
    </source>
</evidence>
<evidence type="ECO:0000313" key="9">
    <source>
        <dbReference type="Proteomes" id="UP000197138"/>
    </source>
</evidence>
<protein>
    <recommendedName>
        <fullName evidence="7">TF-B3 domain-containing protein</fullName>
    </recommendedName>
</protein>
<dbReference type="PANTHER" id="PTHR31140:SF74">
    <property type="entry name" value="B3 DOMAIN-CONTAINING TRANSCRIPTION FACTOR LEC2"/>
    <property type="match status" value="1"/>
</dbReference>
<evidence type="ECO:0000256" key="5">
    <source>
        <dbReference type="ARBA" id="ARBA00023242"/>
    </source>
</evidence>
<accession>A0A218Y1N6</accession>
<dbReference type="PROSITE" id="PS50863">
    <property type="entry name" value="B3"/>
    <property type="match status" value="1"/>
</dbReference>
<gene>
    <name evidence="8" type="ORF">CDL15_Pgr000159</name>
</gene>
<feature type="domain" description="TF-B3" evidence="7">
    <location>
        <begin position="214"/>
        <end position="315"/>
    </location>
</feature>